<proteinExistence type="predicted"/>
<feature type="region of interest" description="Disordered" evidence="1">
    <location>
        <begin position="75"/>
        <end position="138"/>
    </location>
</feature>
<reference evidence="3" key="1">
    <citation type="submission" date="2019-03" db="EMBL/GenBank/DDBJ databases">
        <title>Long read genome sequence of the mycoparasitic Pythium oligandrum ATCC 38472 isolated from sugarbeet rhizosphere.</title>
        <authorList>
            <person name="Gaulin E."/>
        </authorList>
    </citation>
    <scope>NUCLEOTIDE SEQUENCE</scope>
    <source>
        <strain evidence="3">ATCC 38472_TT</strain>
    </source>
</reference>
<dbReference type="PROSITE" id="PS00036">
    <property type="entry name" value="BZIP_BASIC"/>
    <property type="match status" value="1"/>
</dbReference>
<dbReference type="PROSITE" id="PS50217">
    <property type="entry name" value="BZIP"/>
    <property type="match status" value="1"/>
</dbReference>
<dbReference type="Proteomes" id="UP000794436">
    <property type="component" value="Unassembled WGS sequence"/>
</dbReference>
<keyword evidence="4" id="KW-1185">Reference proteome</keyword>
<evidence type="ECO:0000259" key="2">
    <source>
        <dbReference type="PROSITE" id="PS50217"/>
    </source>
</evidence>
<dbReference type="Gene3D" id="1.20.5.170">
    <property type="match status" value="1"/>
</dbReference>
<dbReference type="InterPro" id="IPR046347">
    <property type="entry name" value="bZIP_sf"/>
</dbReference>
<gene>
    <name evidence="3" type="ORF">Poli38472_004792</name>
</gene>
<dbReference type="CDD" id="cd14686">
    <property type="entry name" value="bZIP"/>
    <property type="match status" value="1"/>
</dbReference>
<dbReference type="GO" id="GO:0003700">
    <property type="term" value="F:DNA-binding transcription factor activity"/>
    <property type="evidence" value="ECO:0007669"/>
    <property type="project" value="InterPro"/>
</dbReference>
<feature type="domain" description="BZIP" evidence="2">
    <location>
        <begin position="114"/>
        <end position="164"/>
    </location>
</feature>
<dbReference type="Pfam" id="PF07716">
    <property type="entry name" value="bZIP_2"/>
    <property type="match status" value="1"/>
</dbReference>
<evidence type="ECO:0000256" key="1">
    <source>
        <dbReference type="SAM" id="MobiDB-lite"/>
    </source>
</evidence>
<accession>A0A8K1CBQ1</accession>
<dbReference type="AlphaFoldDB" id="A0A8K1CBQ1"/>
<name>A0A8K1CBQ1_PYTOL</name>
<dbReference type="EMBL" id="SPLM01000109">
    <property type="protein sequence ID" value="TMW59723.1"/>
    <property type="molecule type" value="Genomic_DNA"/>
</dbReference>
<comment type="caution">
    <text evidence="3">The sequence shown here is derived from an EMBL/GenBank/DDBJ whole genome shotgun (WGS) entry which is preliminary data.</text>
</comment>
<dbReference type="SUPFAM" id="SSF57959">
    <property type="entry name" value="Leucine zipper domain"/>
    <property type="match status" value="1"/>
</dbReference>
<feature type="compositionally biased region" description="Basic and acidic residues" evidence="1">
    <location>
        <begin position="100"/>
        <end position="118"/>
    </location>
</feature>
<feature type="compositionally biased region" description="Basic residues" evidence="1">
    <location>
        <begin position="119"/>
        <end position="136"/>
    </location>
</feature>
<evidence type="ECO:0000313" key="3">
    <source>
        <dbReference type="EMBL" id="TMW59723.1"/>
    </source>
</evidence>
<protein>
    <recommendedName>
        <fullName evidence="2">BZIP domain-containing protein</fullName>
    </recommendedName>
</protein>
<feature type="compositionally biased region" description="Basic and acidic residues" evidence="1">
    <location>
        <begin position="76"/>
        <end position="86"/>
    </location>
</feature>
<organism evidence="3 4">
    <name type="scientific">Pythium oligandrum</name>
    <name type="common">Mycoparasitic fungus</name>
    <dbReference type="NCBI Taxonomy" id="41045"/>
    <lineage>
        <taxon>Eukaryota</taxon>
        <taxon>Sar</taxon>
        <taxon>Stramenopiles</taxon>
        <taxon>Oomycota</taxon>
        <taxon>Peronosporomycetes</taxon>
        <taxon>Pythiales</taxon>
        <taxon>Pythiaceae</taxon>
        <taxon>Pythium</taxon>
    </lineage>
</organism>
<sequence>MEPLRVASDEDVFAKFPRTMQASVESPVHEPSMQTYYGYQSLLETTSMPYTNPEYIPFPETRFMRYDGYEAPRSLRTAEDLRHRSLEPPTPSVSAGTDTDSEHNNDDDVDVSKLSKSELRKHKNRQSAARSRKRSRERMDMLEHLVRELSAKNRRLEQEVRALSLSQQSQHPFYH</sequence>
<dbReference type="InterPro" id="IPR004827">
    <property type="entry name" value="bZIP"/>
</dbReference>
<evidence type="ECO:0000313" key="4">
    <source>
        <dbReference type="Proteomes" id="UP000794436"/>
    </source>
</evidence>